<feature type="non-terminal residue" evidence="2">
    <location>
        <position position="1"/>
    </location>
</feature>
<accession>A0A383E601</accession>
<dbReference type="AlphaFoldDB" id="A0A383E601"/>
<evidence type="ECO:0000313" key="2">
    <source>
        <dbReference type="EMBL" id="SVE52257.1"/>
    </source>
</evidence>
<proteinExistence type="predicted"/>
<name>A0A383E601_9ZZZZ</name>
<reference evidence="2" key="1">
    <citation type="submission" date="2018-05" db="EMBL/GenBank/DDBJ databases">
        <authorList>
            <person name="Lanie J.A."/>
            <person name="Ng W.-L."/>
            <person name="Kazmierczak K.M."/>
            <person name="Andrzejewski T.M."/>
            <person name="Davidsen T.M."/>
            <person name="Wayne K.J."/>
            <person name="Tettelin H."/>
            <person name="Glass J.I."/>
            <person name="Rusch D."/>
            <person name="Podicherti R."/>
            <person name="Tsui H.-C.T."/>
            <person name="Winkler M.E."/>
        </authorList>
    </citation>
    <scope>NUCLEOTIDE SEQUENCE</scope>
</reference>
<sequence length="205" mass="22992">TEGTPGGAPETETPVSRITDDMSEDLKKSIISVEQFSITTEDDIELQGPAAVIYNQLDEGEDLKEVRKRIRELTQFFPEEKENMNSVLLDFQDKLIDELTSSEVTTTPMSLEEEIQGTLTAEQIGEKLAKKGRASATAGFGTAWNARKDYERRQRLEWRLTGERSVGDYQFARDLKNAGLSENASSKDIRAYLYGEEEDTLVAAE</sequence>
<feature type="region of interest" description="Disordered" evidence="1">
    <location>
        <begin position="1"/>
        <end position="22"/>
    </location>
</feature>
<evidence type="ECO:0000256" key="1">
    <source>
        <dbReference type="SAM" id="MobiDB-lite"/>
    </source>
</evidence>
<gene>
    <name evidence="2" type="ORF">METZ01_LOCUS505111</name>
</gene>
<protein>
    <submittedName>
        <fullName evidence="2">Uncharacterized protein</fullName>
    </submittedName>
</protein>
<dbReference type="EMBL" id="UINC01223177">
    <property type="protein sequence ID" value="SVE52257.1"/>
    <property type="molecule type" value="Genomic_DNA"/>
</dbReference>
<organism evidence="2">
    <name type="scientific">marine metagenome</name>
    <dbReference type="NCBI Taxonomy" id="408172"/>
    <lineage>
        <taxon>unclassified sequences</taxon>
        <taxon>metagenomes</taxon>
        <taxon>ecological metagenomes</taxon>
    </lineage>
</organism>